<reference evidence="3" key="1">
    <citation type="submission" date="2021-08" db="EMBL/GenBank/DDBJ databases">
        <authorList>
            <person name="Misof B."/>
            <person name="Oliver O."/>
            <person name="Podsiadlowski L."/>
            <person name="Donath A."/>
            <person name="Peters R."/>
            <person name="Mayer C."/>
            <person name="Rust J."/>
            <person name="Gunkel S."/>
            <person name="Lesny P."/>
            <person name="Martin S."/>
            <person name="Oeyen J.P."/>
            <person name="Petersen M."/>
            <person name="Panagiotis P."/>
            <person name="Wilbrandt J."/>
            <person name="Tanja T."/>
        </authorList>
    </citation>
    <scope>NUCLEOTIDE SEQUENCE</scope>
    <source>
        <strain evidence="3">GBR_01_08_01A</strain>
        <tissue evidence="3">Thorax + abdomen</tissue>
    </source>
</reference>
<reference evidence="3" key="2">
    <citation type="journal article" date="2023" name="Commun. Biol.">
        <title>Intrasexual cuticular hydrocarbon dimorphism in a wasp sheds light on hydrocarbon biosynthesis genes in Hymenoptera.</title>
        <authorList>
            <person name="Moris V.C."/>
            <person name="Podsiadlowski L."/>
            <person name="Martin S."/>
            <person name="Oeyen J.P."/>
            <person name="Donath A."/>
            <person name="Petersen M."/>
            <person name="Wilbrandt J."/>
            <person name="Misof B."/>
            <person name="Liedtke D."/>
            <person name="Thamm M."/>
            <person name="Scheiner R."/>
            <person name="Schmitt T."/>
            <person name="Niehuis O."/>
        </authorList>
    </citation>
    <scope>NUCLEOTIDE SEQUENCE</scope>
    <source>
        <strain evidence="3">GBR_01_08_01A</strain>
    </source>
</reference>
<evidence type="ECO:0000313" key="3">
    <source>
        <dbReference type="EMBL" id="KAK2578864.1"/>
    </source>
</evidence>
<dbReference type="PRINTS" id="PR00080">
    <property type="entry name" value="SDRFAMILY"/>
</dbReference>
<dbReference type="SUPFAM" id="SSF51735">
    <property type="entry name" value="NAD(P)-binding Rossmann-fold domains"/>
    <property type="match status" value="1"/>
</dbReference>
<accession>A0AAD9RFM7</accession>
<sequence>MDLLAFIGFVCVIYTLIYFIYPWLADCDIQLAFLEKFGKPISSLKGQVVWITGASSGIGEHLAYVLAKGGCKLVLTARREAELQKVKRVCLEENADLKDDDILILPLDICNTDLHQETFKTIITKFGKLDILVNNAGRSQRAKWENIELSVDREMFELNVFSQLSLSRMVMKYFLQNNYGHIVVTSSLAGILPVPGSATYSGTKHALHGYFNSFLLEKGDKNIFITLICPGAVQTNFLAEAFTETSGKKFGVNTDVSTTKISVKRCATLMAVAIANKVSEAWISQPIGLLITYLVKYYPNVGSWFVIKLLGTQFLKHLRDAKNADKL</sequence>
<dbReference type="InterPro" id="IPR036291">
    <property type="entry name" value="NAD(P)-bd_dom_sf"/>
</dbReference>
<organism evidence="3 4">
    <name type="scientific">Odynerus spinipes</name>
    <dbReference type="NCBI Taxonomy" id="1348599"/>
    <lineage>
        <taxon>Eukaryota</taxon>
        <taxon>Metazoa</taxon>
        <taxon>Ecdysozoa</taxon>
        <taxon>Arthropoda</taxon>
        <taxon>Hexapoda</taxon>
        <taxon>Insecta</taxon>
        <taxon>Pterygota</taxon>
        <taxon>Neoptera</taxon>
        <taxon>Endopterygota</taxon>
        <taxon>Hymenoptera</taxon>
        <taxon>Apocrita</taxon>
        <taxon>Aculeata</taxon>
        <taxon>Vespoidea</taxon>
        <taxon>Vespidae</taxon>
        <taxon>Eumeninae</taxon>
        <taxon>Odynerus</taxon>
    </lineage>
</organism>
<dbReference type="AlphaFoldDB" id="A0AAD9RFM7"/>
<dbReference type="PANTHER" id="PTHR44269:SF1">
    <property type="entry name" value="DEHYDROGENASE_REDUCTASE SDR FAMILY MEMBER 7"/>
    <property type="match status" value="1"/>
</dbReference>
<dbReference type="EMBL" id="JAIFRP010000143">
    <property type="protein sequence ID" value="KAK2578864.1"/>
    <property type="molecule type" value="Genomic_DNA"/>
</dbReference>
<evidence type="ECO:0000256" key="2">
    <source>
        <dbReference type="SAM" id="Phobius"/>
    </source>
</evidence>
<gene>
    <name evidence="3" type="ORF">KPH14_001272</name>
</gene>
<dbReference type="InterPro" id="IPR053011">
    <property type="entry name" value="SDR_family_member_7"/>
</dbReference>
<keyword evidence="2" id="KW-0812">Transmembrane</keyword>
<dbReference type="PRINTS" id="PR00081">
    <property type="entry name" value="GDHRDH"/>
</dbReference>
<dbReference type="InterPro" id="IPR002347">
    <property type="entry name" value="SDR_fam"/>
</dbReference>
<name>A0AAD9RFM7_9HYME</name>
<proteinExistence type="inferred from homology"/>
<keyword evidence="4" id="KW-1185">Reference proteome</keyword>
<dbReference type="PANTHER" id="PTHR44269">
    <property type="entry name" value="DEHYDROGENASE/REDUCTASE SDR FAMILY MEMBER 7-RELATED"/>
    <property type="match status" value="1"/>
</dbReference>
<evidence type="ECO:0000256" key="1">
    <source>
        <dbReference type="RuleBase" id="RU000363"/>
    </source>
</evidence>
<keyword evidence="2" id="KW-1133">Transmembrane helix</keyword>
<dbReference type="Proteomes" id="UP001258017">
    <property type="component" value="Unassembled WGS sequence"/>
</dbReference>
<comment type="caution">
    <text evidence="3">The sequence shown here is derived from an EMBL/GenBank/DDBJ whole genome shotgun (WGS) entry which is preliminary data.</text>
</comment>
<feature type="transmembrane region" description="Helical" evidence="2">
    <location>
        <begin position="6"/>
        <end position="24"/>
    </location>
</feature>
<dbReference type="Pfam" id="PF00106">
    <property type="entry name" value="adh_short"/>
    <property type="match status" value="1"/>
</dbReference>
<keyword evidence="2" id="KW-0472">Membrane</keyword>
<comment type="similarity">
    <text evidence="1">Belongs to the short-chain dehydrogenases/reductases (SDR) family.</text>
</comment>
<dbReference type="Gene3D" id="3.40.50.720">
    <property type="entry name" value="NAD(P)-binding Rossmann-like Domain"/>
    <property type="match status" value="1"/>
</dbReference>
<evidence type="ECO:0000313" key="4">
    <source>
        <dbReference type="Proteomes" id="UP001258017"/>
    </source>
</evidence>
<protein>
    <recommendedName>
        <fullName evidence="5">Dehydrogenase/reductase SDR family member 7</fullName>
    </recommendedName>
</protein>
<evidence type="ECO:0008006" key="5">
    <source>
        <dbReference type="Google" id="ProtNLM"/>
    </source>
</evidence>